<accession>A0ABX7NFT1</accession>
<dbReference type="EMBL" id="CP071091">
    <property type="protein sequence ID" value="QSQ17669.1"/>
    <property type="molecule type" value="Genomic_DNA"/>
</dbReference>
<keyword evidence="2" id="KW-1185">Reference proteome</keyword>
<dbReference type="RefSeq" id="WP_206719288.1">
    <property type="nucleotide sequence ID" value="NZ_CP071091.1"/>
</dbReference>
<protein>
    <submittedName>
        <fullName evidence="1">Uncharacterized protein</fullName>
    </submittedName>
</protein>
<proteinExistence type="predicted"/>
<sequence length="46" mass="5112">MKVTAYPKASGCIASQDHLQMRASPVEREARIRDVRTSGQYTTTEA</sequence>
<gene>
    <name evidence="1" type="ORF">JY572_17205</name>
</gene>
<reference evidence="1 2" key="1">
    <citation type="submission" date="2021-02" db="EMBL/GenBank/DDBJ databases">
        <title>De Novo genome assembly of isolated myxobacteria.</title>
        <authorList>
            <person name="Stevens D.C."/>
        </authorList>
    </citation>
    <scope>NUCLEOTIDE SEQUENCE [LARGE SCALE GENOMIC DNA]</scope>
    <source>
        <strain evidence="1 2">SCHIC003</strain>
    </source>
</reference>
<evidence type="ECO:0000313" key="1">
    <source>
        <dbReference type="EMBL" id="QSQ17669.1"/>
    </source>
</evidence>
<organism evidence="1 2">
    <name type="scientific">Myxococcus landrumensis</name>
    <dbReference type="NCBI Taxonomy" id="2813577"/>
    <lineage>
        <taxon>Bacteria</taxon>
        <taxon>Pseudomonadati</taxon>
        <taxon>Myxococcota</taxon>
        <taxon>Myxococcia</taxon>
        <taxon>Myxococcales</taxon>
        <taxon>Cystobacterineae</taxon>
        <taxon>Myxococcaceae</taxon>
        <taxon>Myxococcus</taxon>
    </lineage>
</organism>
<dbReference type="Proteomes" id="UP000663090">
    <property type="component" value="Chromosome"/>
</dbReference>
<name>A0ABX7NFT1_9BACT</name>
<evidence type="ECO:0000313" key="2">
    <source>
        <dbReference type="Proteomes" id="UP000663090"/>
    </source>
</evidence>